<dbReference type="PANTHER" id="PTHR12265:SF30">
    <property type="entry name" value="TRANSMEMBRANE PROTEIN 53"/>
    <property type="match status" value="1"/>
</dbReference>
<reference evidence="8" key="1">
    <citation type="submission" date="2021-01" db="EMBL/GenBank/DDBJ databases">
        <authorList>
            <person name="Corre E."/>
            <person name="Pelletier E."/>
            <person name="Niang G."/>
            <person name="Scheremetjew M."/>
            <person name="Finn R."/>
            <person name="Kale V."/>
            <person name="Holt S."/>
            <person name="Cochrane G."/>
            <person name="Meng A."/>
            <person name="Brown T."/>
            <person name="Cohen L."/>
        </authorList>
    </citation>
    <scope>NUCLEOTIDE SEQUENCE</scope>
    <source>
        <strain evidence="8">NIES-2562</strain>
    </source>
</reference>
<dbReference type="InterPro" id="IPR029058">
    <property type="entry name" value="AB_hydrolase_fold"/>
</dbReference>
<evidence type="ECO:0008006" key="9">
    <source>
        <dbReference type="Google" id="ProtNLM"/>
    </source>
</evidence>
<evidence type="ECO:0000256" key="3">
    <source>
        <dbReference type="ARBA" id="ARBA00022989"/>
    </source>
</evidence>
<name>A0A7S3D7D8_9EUKA</name>
<proteinExistence type="inferred from homology"/>
<feature type="transmembrane region" description="Helical" evidence="7">
    <location>
        <begin position="199"/>
        <end position="218"/>
    </location>
</feature>
<accession>A0A7S3D7D8</accession>
<evidence type="ECO:0000256" key="5">
    <source>
        <dbReference type="ARBA" id="ARBA00023242"/>
    </source>
</evidence>
<dbReference type="InterPro" id="IPR008547">
    <property type="entry name" value="DUF829_TMEM53"/>
</dbReference>
<dbReference type="SUPFAM" id="SSF53474">
    <property type="entry name" value="alpha/beta-Hydrolases"/>
    <property type="match status" value="1"/>
</dbReference>
<keyword evidence="3 7" id="KW-1133">Transmembrane helix</keyword>
<sequence length="317" mass="35366">MRAGSSYLPLIRCATSPVGRYPNSARLAPTMSRSVSSSTTHSWPTDVTKEGTLSMPAAAAGIVANKRPICFIGGWVGGKIRPLARYASILSDLGVETKCFYIEPRTLFFNKARISLPVRDMMDLLQSEENADRPWFFYSFSNGGCFVYDRFRQMLKSEEGGEEIEKRLAGAIFDSSPADPYVLAAAKAITAPNMTPLRLATASAAIASMFLLTGTWGFRKRFMQRMRDCDIVSPELYLYSTSDEITSVPPLEEIIQVRRKRVSVDGDSGEKFIWSKNFETSAHVAHLVSFPDEYKNVLEDFFVASLNGMDEKRRAKL</sequence>
<keyword evidence="4 7" id="KW-0472">Membrane</keyword>
<evidence type="ECO:0000256" key="1">
    <source>
        <dbReference type="ARBA" id="ARBA00007387"/>
    </source>
</evidence>
<evidence type="ECO:0000256" key="7">
    <source>
        <dbReference type="SAM" id="Phobius"/>
    </source>
</evidence>
<dbReference type="EMBL" id="HBIB01016173">
    <property type="protein sequence ID" value="CAE0248308.1"/>
    <property type="molecule type" value="Transcribed_RNA"/>
</dbReference>
<gene>
    <name evidence="8" type="ORF">PBIL07802_LOCUS10504</name>
</gene>
<keyword evidence="2 7" id="KW-0812">Transmembrane</keyword>
<dbReference type="AlphaFoldDB" id="A0A7S3D7D8"/>
<evidence type="ECO:0000313" key="8">
    <source>
        <dbReference type="EMBL" id="CAE0248308.1"/>
    </source>
</evidence>
<dbReference type="PANTHER" id="PTHR12265">
    <property type="entry name" value="TRANSMEMBRANE PROTEIN 53"/>
    <property type="match status" value="1"/>
</dbReference>
<evidence type="ECO:0000256" key="6">
    <source>
        <dbReference type="ARBA" id="ARBA00034303"/>
    </source>
</evidence>
<protein>
    <recommendedName>
        <fullName evidence="9">Transmembrane protein 53</fullName>
    </recommendedName>
</protein>
<dbReference type="GO" id="GO:0005640">
    <property type="term" value="C:nuclear outer membrane"/>
    <property type="evidence" value="ECO:0007669"/>
    <property type="project" value="UniProtKB-SubCell"/>
</dbReference>
<organism evidence="8">
    <name type="scientific">Palpitomonas bilix</name>
    <dbReference type="NCBI Taxonomy" id="652834"/>
    <lineage>
        <taxon>Eukaryota</taxon>
        <taxon>Eukaryota incertae sedis</taxon>
    </lineage>
</organism>
<keyword evidence="5" id="KW-0539">Nucleus</keyword>
<comment type="similarity">
    <text evidence="1">Belongs to the TMEM53 family.</text>
</comment>
<dbReference type="Pfam" id="PF05705">
    <property type="entry name" value="DUF829"/>
    <property type="match status" value="1"/>
</dbReference>
<evidence type="ECO:0000256" key="2">
    <source>
        <dbReference type="ARBA" id="ARBA00022692"/>
    </source>
</evidence>
<evidence type="ECO:0000256" key="4">
    <source>
        <dbReference type="ARBA" id="ARBA00023136"/>
    </source>
</evidence>
<comment type="subcellular location">
    <subcellularLocation>
        <location evidence="6">Nucleus outer membrane</location>
        <topology evidence="6">Single-pass membrane protein</topology>
    </subcellularLocation>
</comment>